<dbReference type="OrthoDB" id="9913253at2"/>
<evidence type="ECO:0008006" key="3">
    <source>
        <dbReference type="Google" id="ProtNLM"/>
    </source>
</evidence>
<evidence type="ECO:0000313" key="1">
    <source>
        <dbReference type="EMBL" id="SMX98113.1"/>
    </source>
</evidence>
<name>A0A2H1KEC8_9MICO</name>
<evidence type="ECO:0000313" key="2">
    <source>
        <dbReference type="Proteomes" id="UP000234433"/>
    </source>
</evidence>
<sequence length="142" mass="15534">MSVAISFPSVLDDEINYLNTSGIIRAVGSKPVDRAEFCLIWLGGGRQVTKITAEVILNFEVWVPKDDALAQVTAERLAEEVRAAVSARSNDHEDGITQYSVTWPGFPANLPPLEDKEGAQAESWARVVFMGQITVRGNKFVA</sequence>
<protein>
    <recommendedName>
        <fullName evidence="3">Tail terminator</fullName>
    </recommendedName>
</protein>
<dbReference type="AlphaFoldDB" id="A0A2H1KEC8"/>
<reference evidence="1 2" key="1">
    <citation type="submission" date="2017-03" db="EMBL/GenBank/DDBJ databases">
        <authorList>
            <person name="Afonso C.L."/>
            <person name="Miller P.J."/>
            <person name="Scott M.A."/>
            <person name="Spackman E."/>
            <person name="Goraichik I."/>
            <person name="Dimitrov K.M."/>
            <person name="Suarez D.L."/>
            <person name="Swayne D.E."/>
        </authorList>
    </citation>
    <scope>NUCLEOTIDE SEQUENCE [LARGE SCALE GENOMIC DNA]</scope>
    <source>
        <strain evidence="1 2">CNRZ 918</strain>
    </source>
</reference>
<accession>A0A2H1KEC8</accession>
<dbReference type="EMBL" id="FXZD01000007">
    <property type="protein sequence ID" value="SMX98113.1"/>
    <property type="molecule type" value="Genomic_DNA"/>
</dbReference>
<proteinExistence type="predicted"/>
<dbReference type="RefSeq" id="WP_101620439.1">
    <property type="nucleotide sequence ID" value="NZ_FXZD01000007.1"/>
</dbReference>
<organism evidence="1 2">
    <name type="scientific">Brevibacterium antiquum CNRZ 918</name>
    <dbReference type="NCBI Taxonomy" id="1255637"/>
    <lineage>
        <taxon>Bacteria</taxon>
        <taxon>Bacillati</taxon>
        <taxon>Actinomycetota</taxon>
        <taxon>Actinomycetes</taxon>
        <taxon>Micrococcales</taxon>
        <taxon>Brevibacteriaceae</taxon>
        <taxon>Brevibacterium</taxon>
    </lineage>
</organism>
<gene>
    <name evidence="1" type="ORF">BANT918_02393</name>
</gene>
<dbReference type="Proteomes" id="UP000234433">
    <property type="component" value="Unassembled WGS sequence"/>
</dbReference>